<comment type="subcellular location">
    <subcellularLocation>
        <location evidence="2">Cytoplasm</location>
    </subcellularLocation>
</comment>
<evidence type="ECO:0000259" key="13">
    <source>
        <dbReference type="Pfam" id="PF23598"/>
    </source>
</evidence>
<dbReference type="Pfam" id="PF23598">
    <property type="entry name" value="LRR_14"/>
    <property type="match status" value="1"/>
</dbReference>
<evidence type="ECO:0008006" key="16">
    <source>
        <dbReference type="Google" id="ProtNLM"/>
    </source>
</evidence>
<evidence type="ECO:0000313" key="15">
    <source>
        <dbReference type="Proteomes" id="UP000826271"/>
    </source>
</evidence>
<evidence type="ECO:0000259" key="12">
    <source>
        <dbReference type="Pfam" id="PF23559"/>
    </source>
</evidence>
<dbReference type="InterPro" id="IPR002182">
    <property type="entry name" value="NB-ARC"/>
</dbReference>
<evidence type="ECO:0000256" key="2">
    <source>
        <dbReference type="ARBA" id="ARBA00004496"/>
    </source>
</evidence>
<dbReference type="SUPFAM" id="SSF52540">
    <property type="entry name" value="P-loop containing nucleoside triphosphate hydrolases"/>
    <property type="match status" value="1"/>
</dbReference>
<evidence type="ECO:0000256" key="1">
    <source>
        <dbReference type="ARBA" id="ARBA00002074"/>
    </source>
</evidence>
<dbReference type="InterPro" id="IPR036388">
    <property type="entry name" value="WH-like_DNA-bd_sf"/>
</dbReference>
<evidence type="ECO:0000256" key="9">
    <source>
        <dbReference type="ARBA" id="ARBA00022821"/>
    </source>
</evidence>
<dbReference type="FunFam" id="3.40.50.300:FF:001091">
    <property type="entry name" value="Probable disease resistance protein At1g61300"/>
    <property type="match status" value="1"/>
</dbReference>
<evidence type="ECO:0000256" key="3">
    <source>
        <dbReference type="ARBA" id="ARBA00008894"/>
    </source>
</evidence>
<dbReference type="InterPro" id="IPR042197">
    <property type="entry name" value="Apaf_helical"/>
</dbReference>
<sequence length="868" mass="100309">MAYAALVSLAQTLEQILKHDQHSIFCHEKRLLKSLHKNTVFLLAFLEDFSGKPNNVEGRITDAANEAEDIIECLIYEHIHSLKSCGGTQNANSSPFRNQHKFKKHYQKLPKINEDVVSIVEEVVKIKNSLLRFQDLQLNDSSPSSSPVINAPTKNDAMVGFDDDLLMIKTRLCGESSKLQVIPIFGMGGIGKTTLAKNAYDDPLTMQHFHIRAWVTVSQDYSVQEILFTLLFSIKEFKEVFDEEVHSYELMSERVYKSLKGRKYLIVMDDMWSTKAWDDVKRLFPDDNNGSRIMLTTRLSDVAAYADSSSPLHEMHCMNMVQSWNLLRKKVFKQECCPPELENIGRMIARSCRGLPLAIVVIAGLLSTISRTQDSWENIADNVSSAVQANDKQFAKILSLSYTHLPHHLRPCFLYMGGFPEDYEIHVSKLIKLWIAEGFLKPSVSKSFEEEAEEFLENLVKRSLVFIKRRKSNGKIKSCSVHDLVRDLCIRKGQEEKFLNVNKILSKSIRNQRRLSISRSSLTLLSNIYAPSVRTIFCFQHCQRLLSALEGFRLLRVLDAVKLIFRKFPPQLLELVLLRYLAFTFWHEGEFDLPASVSKFQNLQTLFMCPYMKKYENVRIRVRFPVEIWRMPQLRHLVLLKIDALPDPCARSSPLRNLQTLSVVKNFKCTERIMQMIPNLKKLGIVYDGDEKEWSDYHLDNLVHLHQLEKLNICVENRLRDRTPLWENLALPMMLKKLTLRSCLLSLQDMAIIGSLLNLEVLKLRYCSYEDSKWETSEEEFPKLKSLLIIGTNLQHWITESSHFPRLNRLMLCGCNKLDEIPNVIGEIPTLELIEVSRWNKCLVESAKRIKEEQQESGNESLQVRILI</sequence>
<dbReference type="Gene3D" id="1.10.8.430">
    <property type="entry name" value="Helical domain of apoptotic protease-activating factors"/>
    <property type="match status" value="1"/>
</dbReference>
<dbReference type="InterPro" id="IPR044974">
    <property type="entry name" value="Disease_R_plants"/>
</dbReference>
<dbReference type="PANTHER" id="PTHR23155:SF1152">
    <property type="entry name" value="AAA+ ATPASE DOMAIN-CONTAINING PROTEIN"/>
    <property type="match status" value="1"/>
</dbReference>
<evidence type="ECO:0000256" key="8">
    <source>
        <dbReference type="ARBA" id="ARBA00022741"/>
    </source>
</evidence>
<dbReference type="GO" id="GO:0005737">
    <property type="term" value="C:cytoplasm"/>
    <property type="evidence" value="ECO:0007669"/>
    <property type="project" value="UniProtKB-SubCell"/>
</dbReference>
<keyword evidence="9" id="KW-0611">Plant defense</keyword>
<dbReference type="GO" id="GO:0043531">
    <property type="term" value="F:ADP binding"/>
    <property type="evidence" value="ECO:0007669"/>
    <property type="project" value="InterPro"/>
</dbReference>
<dbReference type="GO" id="GO:0005524">
    <property type="term" value="F:ATP binding"/>
    <property type="evidence" value="ECO:0007669"/>
    <property type="project" value="UniProtKB-KW"/>
</dbReference>
<dbReference type="Gene3D" id="3.80.10.10">
    <property type="entry name" value="Ribonuclease Inhibitor"/>
    <property type="match status" value="1"/>
</dbReference>
<gene>
    <name evidence="14" type="ORF">BUALT_Bualt06G0035000</name>
</gene>
<dbReference type="GO" id="GO:0051607">
    <property type="term" value="P:defense response to virus"/>
    <property type="evidence" value="ECO:0007669"/>
    <property type="project" value="UniProtKB-ARBA"/>
</dbReference>
<keyword evidence="15" id="KW-1185">Reference proteome</keyword>
<dbReference type="Gene3D" id="1.20.5.4130">
    <property type="match status" value="1"/>
</dbReference>
<dbReference type="Gene3D" id="3.40.50.300">
    <property type="entry name" value="P-loop containing nucleotide triphosphate hydrolases"/>
    <property type="match status" value="1"/>
</dbReference>
<protein>
    <recommendedName>
        <fullName evidence="16">NB-ARC domain-containing protein</fullName>
    </recommendedName>
</protein>
<feature type="domain" description="NB-ARC" evidence="11">
    <location>
        <begin position="168"/>
        <end position="335"/>
    </location>
</feature>
<comment type="similarity">
    <text evidence="3">Belongs to the disease resistance NB-LRR family.</text>
</comment>
<dbReference type="SUPFAM" id="SSF52058">
    <property type="entry name" value="L domain-like"/>
    <property type="match status" value="1"/>
</dbReference>
<evidence type="ECO:0000256" key="7">
    <source>
        <dbReference type="ARBA" id="ARBA00022737"/>
    </source>
</evidence>
<keyword evidence="4" id="KW-0963">Cytoplasm</keyword>
<keyword evidence="5" id="KW-0433">Leucine-rich repeat</keyword>
<name>A0AAV6XCN1_9LAMI</name>
<dbReference type="FunFam" id="1.10.10.10:FF:000322">
    <property type="entry name" value="Probable disease resistance protein At1g63360"/>
    <property type="match status" value="1"/>
</dbReference>
<dbReference type="PRINTS" id="PR00364">
    <property type="entry name" value="DISEASERSIST"/>
</dbReference>
<evidence type="ECO:0000259" key="11">
    <source>
        <dbReference type="Pfam" id="PF00931"/>
    </source>
</evidence>
<feature type="domain" description="Disease resistance R13L4/SHOC-2-like LRR" evidence="13">
    <location>
        <begin position="533"/>
        <end position="743"/>
    </location>
</feature>
<dbReference type="Pfam" id="PF23559">
    <property type="entry name" value="WHD_DRP"/>
    <property type="match status" value="1"/>
</dbReference>
<dbReference type="Gene3D" id="1.10.10.10">
    <property type="entry name" value="Winged helix-like DNA-binding domain superfamily/Winged helix DNA-binding domain"/>
    <property type="match status" value="1"/>
</dbReference>
<evidence type="ECO:0000313" key="14">
    <source>
        <dbReference type="EMBL" id="KAG8380624.1"/>
    </source>
</evidence>
<dbReference type="GO" id="GO:0009626">
    <property type="term" value="P:plant-type hypersensitive response"/>
    <property type="evidence" value="ECO:0007669"/>
    <property type="project" value="UniProtKB-KW"/>
</dbReference>
<dbReference type="PANTHER" id="PTHR23155">
    <property type="entry name" value="DISEASE RESISTANCE PROTEIN RP"/>
    <property type="match status" value="1"/>
</dbReference>
<proteinExistence type="inferred from homology"/>
<dbReference type="EMBL" id="WHWC01000006">
    <property type="protein sequence ID" value="KAG8380624.1"/>
    <property type="molecule type" value="Genomic_DNA"/>
</dbReference>
<dbReference type="InterPro" id="IPR055414">
    <property type="entry name" value="LRR_R13L4/SHOC2-like"/>
</dbReference>
<comment type="function">
    <text evidence="1">Confers resistance to late blight (Phytophthora infestans) races carrying the avirulence gene Avr1. Resistance proteins guard the plant against pathogens that contain an appropriate avirulence protein via an indirect interaction with this avirulence protein. That triggers a defense system including the hypersensitive response, which restricts the pathogen growth.</text>
</comment>
<reference evidence="14" key="1">
    <citation type="submission" date="2019-10" db="EMBL/GenBank/DDBJ databases">
        <authorList>
            <person name="Zhang R."/>
            <person name="Pan Y."/>
            <person name="Wang J."/>
            <person name="Ma R."/>
            <person name="Yu S."/>
        </authorList>
    </citation>
    <scope>NUCLEOTIDE SEQUENCE</scope>
    <source>
        <strain evidence="14">LA-IB0</strain>
        <tissue evidence="14">Leaf</tissue>
    </source>
</reference>
<keyword evidence="7" id="KW-0677">Repeat</keyword>
<evidence type="ECO:0000256" key="5">
    <source>
        <dbReference type="ARBA" id="ARBA00022614"/>
    </source>
</evidence>
<accession>A0AAV6XCN1</accession>
<evidence type="ECO:0000256" key="10">
    <source>
        <dbReference type="ARBA" id="ARBA00022840"/>
    </source>
</evidence>
<dbReference type="AlphaFoldDB" id="A0AAV6XCN1"/>
<keyword evidence="10" id="KW-0067">ATP-binding</keyword>
<feature type="domain" description="Disease resistance protein winged helix" evidence="12">
    <location>
        <begin position="419"/>
        <end position="489"/>
    </location>
</feature>
<dbReference type="InterPro" id="IPR058922">
    <property type="entry name" value="WHD_DRP"/>
</dbReference>
<dbReference type="Pfam" id="PF00931">
    <property type="entry name" value="NB-ARC"/>
    <property type="match status" value="1"/>
</dbReference>
<keyword evidence="8" id="KW-0547">Nucleotide-binding</keyword>
<dbReference type="Proteomes" id="UP000826271">
    <property type="component" value="Unassembled WGS sequence"/>
</dbReference>
<evidence type="ECO:0000256" key="6">
    <source>
        <dbReference type="ARBA" id="ARBA00022667"/>
    </source>
</evidence>
<organism evidence="14 15">
    <name type="scientific">Buddleja alternifolia</name>
    <dbReference type="NCBI Taxonomy" id="168488"/>
    <lineage>
        <taxon>Eukaryota</taxon>
        <taxon>Viridiplantae</taxon>
        <taxon>Streptophyta</taxon>
        <taxon>Embryophyta</taxon>
        <taxon>Tracheophyta</taxon>
        <taxon>Spermatophyta</taxon>
        <taxon>Magnoliopsida</taxon>
        <taxon>eudicotyledons</taxon>
        <taxon>Gunneridae</taxon>
        <taxon>Pentapetalae</taxon>
        <taxon>asterids</taxon>
        <taxon>lamiids</taxon>
        <taxon>Lamiales</taxon>
        <taxon>Scrophulariaceae</taxon>
        <taxon>Buddlejeae</taxon>
        <taxon>Buddleja</taxon>
    </lineage>
</organism>
<comment type="caution">
    <text evidence="14">The sequence shown here is derived from an EMBL/GenBank/DDBJ whole genome shotgun (WGS) entry which is preliminary data.</text>
</comment>
<dbReference type="InterPro" id="IPR032675">
    <property type="entry name" value="LRR_dom_sf"/>
</dbReference>
<evidence type="ECO:0000256" key="4">
    <source>
        <dbReference type="ARBA" id="ARBA00022490"/>
    </source>
</evidence>
<keyword evidence="6" id="KW-0381">Hypersensitive response</keyword>
<dbReference type="InterPro" id="IPR027417">
    <property type="entry name" value="P-loop_NTPase"/>
</dbReference>